<feature type="transmembrane region" description="Helical" evidence="1">
    <location>
        <begin position="137"/>
        <end position="159"/>
    </location>
</feature>
<name>A0A8S3TGD9_MYTED</name>
<keyword evidence="1" id="KW-1133">Transmembrane helix</keyword>
<dbReference type="Proteomes" id="UP000683360">
    <property type="component" value="Unassembled WGS sequence"/>
</dbReference>
<keyword evidence="1" id="KW-0812">Transmembrane</keyword>
<dbReference type="AlphaFoldDB" id="A0A8S3TGD9"/>
<accession>A0A8S3TGD9</accession>
<protein>
    <submittedName>
        <fullName evidence="2">Uncharacterized protein</fullName>
    </submittedName>
</protein>
<keyword evidence="1" id="KW-0472">Membrane</keyword>
<comment type="caution">
    <text evidence="2">The sequence shown here is derived from an EMBL/GenBank/DDBJ whole genome shotgun (WGS) entry which is preliminary data.</text>
</comment>
<sequence>MTQRYRQQIRKIREFSLRLTLPMSKPYMLIDLCNWILWLEYIVKKINLHLKSNVIIPDNLREIVMFEESEALPKNTDLTINIQTKECGEMKAHTVRHRGQKYDLQIYLPVFVGNNSKENILSSEILHKYQLLIRELLMCKFVCINPAIPMSLLVAYLILSSITINDAEGKKLMKFWNLKYSYNNAADRLFMDFT</sequence>
<reference evidence="2" key="1">
    <citation type="submission" date="2021-03" db="EMBL/GenBank/DDBJ databases">
        <authorList>
            <person name="Bekaert M."/>
        </authorList>
    </citation>
    <scope>NUCLEOTIDE SEQUENCE</scope>
</reference>
<proteinExistence type="predicted"/>
<gene>
    <name evidence="2" type="ORF">MEDL_43470</name>
</gene>
<evidence type="ECO:0000313" key="2">
    <source>
        <dbReference type="EMBL" id="CAG2230637.1"/>
    </source>
</evidence>
<evidence type="ECO:0000313" key="3">
    <source>
        <dbReference type="Proteomes" id="UP000683360"/>
    </source>
</evidence>
<dbReference type="EMBL" id="CAJPWZ010002082">
    <property type="protein sequence ID" value="CAG2230637.1"/>
    <property type="molecule type" value="Genomic_DNA"/>
</dbReference>
<keyword evidence="3" id="KW-1185">Reference proteome</keyword>
<evidence type="ECO:0000256" key="1">
    <source>
        <dbReference type="SAM" id="Phobius"/>
    </source>
</evidence>
<organism evidence="2 3">
    <name type="scientific">Mytilus edulis</name>
    <name type="common">Blue mussel</name>
    <dbReference type="NCBI Taxonomy" id="6550"/>
    <lineage>
        <taxon>Eukaryota</taxon>
        <taxon>Metazoa</taxon>
        <taxon>Spiralia</taxon>
        <taxon>Lophotrochozoa</taxon>
        <taxon>Mollusca</taxon>
        <taxon>Bivalvia</taxon>
        <taxon>Autobranchia</taxon>
        <taxon>Pteriomorphia</taxon>
        <taxon>Mytilida</taxon>
        <taxon>Mytiloidea</taxon>
        <taxon>Mytilidae</taxon>
        <taxon>Mytilinae</taxon>
        <taxon>Mytilus</taxon>
    </lineage>
</organism>